<sequence length="86" mass="9772">MNSTVKVLLLIVCVLMYASIVRCASVSKNSIEENQTDIHSIHSNSQAPRMSKMCWRRNAYLRMEKRFCKCPPEYGVLDKGSCKGKS</sequence>
<feature type="signal peptide" evidence="1">
    <location>
        <begin position="1"/>
        <end position="23"/>
    </location>
</feature>
<dbReference type="AlphaFoldDB" id="A0AAV4PBX3"/>
<keyword evidence="1" id="KW-0732">Signal</keyword>
<protein>
    <submittedName>
        <fullName evidence="2">Uncharacterized protein</fullName>
    </submittedName>
</protein>
<accession>A0AAV4PBX3</accession>
<proteinExistence type="predicted"/>
<keyword evidence="3" id="KW-1185">Reference proteome</keyword>
<name>A0AAV4PBX3_CAEEX</name>
<reference evidence="2 3" key="1">
    <citation type="submission" date="2021-06" db="EMBL/GenBank/DDBJ databases">
        <title>Caerostris extrusa draft genome.</title>
        <authorList>
            <person name="Kono N."/>
            <person name="Arakawa K."/>
        </authorList>
    </citation>
    <scope>NUCLEOTIDE SEQUENCE [LARGE SCALE GENOMIC DNA]</scope>
</reference>
<organism evidence="2 3">
    <name type="scientific">Caerostris extrusa</name>
    <name type="common">Bark spider</name>
    <name type="synonym">Caerostris bankana</name>
    <dbReference type="NCBI Taxonomy" id="172846"/>
    <lineage>
        <taxon>Eukaryota</taxon>
        <taxon>Metazoa</taxon>
        <taxon>Ecdysozoa</taxon>
        <taxon>Arthropoda</taxon>
        <taxon>Chelicerata</taxon>
        <taxon>Arachnida</taxon>
        <taxon>Araneae</taxon>
        <taxon>Araneomorphae</taxon>
        <taxon>Entelegynae</taxon>
        <taxon>Araneoidea</taxon>
        <taxon>Araneidae</taxon>
        <taxon>Caerostris</taxon>
    </lineage>
</organism>
<comment type="caution">
    <text evidence="2">The sequence shown here is derived from an EMBL/GenBank/DDBJ whole genome shotgun (WGS) entry which is preliminary data.</text>
</comment>
<evidence type="ECO:0000313" key="3">
    <source>
        <dbReference type="Proteomes" id="UP001054945"/>
    </source>
</evidence>
<dbReference type="EMBL" id="BPLR01004426">
    <property type="protein sequence ID" value="GIX94762.1"/>
    <property type="molecule type" value="Genomic_DNA"/>
</dbReference>
<feature type="chain" id="PRO_5043752764" evidence="1">
    <location>
        <begin position="24"/>
        <end position="86"/>
    </location>
</feature>
<dbReference type="Proteomes" id="UP001054945">
    <property type="component" value="Unassembled WGS sequence"/>
</dbReference>
<evidence type="ECO:0000313" key="2">
    <source>
        <dbReference type="EMBL" id="GIX94762.1"/>
    </source>
</evidence>
<evidence type="ECO:0000256" key="1">
    <source>
        <dbReference type="SAM" id="SignalP"/>
    </source>
</evidence>
<gene>
    <name evidence="2" type="ORF">CEXT_565881</name>
</gene>